<sequence length="250" mass="26297">MAVEIAGLVAATSPRPVDDLRSLRASCRAMRAACGDRAVGRRVALEREAAAMLWSDAERYLAVVGSLSATGNPEACFLAGVALVFAHRRARPRGAELLGQAAAAGHKVAAYVLALVLYKAGDASGAATRHIRQVEGEAAEAAGGGVGVGGGCSKNTTTWWSNEECVRCRAHAVEAVRQATWKMAELEAPVPAVVAPPPVDDGSHGCTVSGCGSREAWCDWCVFCSEDCRIRYECAMFFSQLPLTVVDFVT</sequence>
<dbReference type="InterPro" id="IPR040338">
    <property type="entry name" value="At1g67623-like"/>
</dbReference>
<proteinExistence type="predicted"/>
<dbReference type="AlphaFoldDB" id="A0A8T0SBW0"/>
<reference evidence="2" key="1">
    <citation type="submission" date="2020-05" db="EMBL/GenBank/DDBJ databases">
        <title>WGS assembly of Panicum virgatum.</title>
        <authorList>
            <person name="Lovell J.T."/>
            <person name="Jenkins J."/>
            <person name="Shu S."/>
            <person name="Juenger T.E."/>
            <person name="Schmutz J."/>
        </authorList>
    </citation>
    <scope>NUCLEOTIDE SEQUENCE</scope>
    <source>
        <strain evidence="2">AP13</strain>
    </source>
</reference>
<dbReference type="PANTHER" id="PTHR33784">
    <property type="entry name" value="OS05G0482100 PROTEIN"/>
    <property type="match status" value="1"/>
</dbReference>
<gene>
    <name evidence="2" type="ORF">PVAP13_5KG093900</name>
</gene>
<dbReference type="Proteomes" id="UP000823388">
    <property type="component" value="Chromosome 5K"/>
</dbReference>
<dbReference type="EMBL" id="CM029045">
    <property type="protein sequence ID" value="KAG2595740.1"/>
    <property type="molecule type" value="Genomic_DNA"/>
</dbReference>
<dbReference type="Pfam" id="PF23310">
    <property type="entry name" value="TPR_27"/>
    <property type="match status" value="1"/>
</dbReference>
<name>A0A8T0SBW0_PANVG</name>
<organism evidence="2 3">
    <name type="scientific">Panicum virgatum</name>
    <name type="common">Blackwell switchgrass</name>
    <dbReference type="NCBI Taxonomy" id="38727"/>
    <lineage>
        <taxon>Eukaryota</taxon>
        <taxon>Viridiplantae</taxon>
        <taxon>Streptophyta</taxon>
        <taxon>Embryophyta</taxon>
        <taxon>Tracheophyta</taxon>
        <taxon>Spermatophyta</taxon>
        <taxon>Magnoliopsida</taxon>
        <taxon>Liliopsida</taxon>
        <taxon>Poales</taxon>
        <taxon>Poaceae</taxon>
        <taxon>PACMAD clade</taxon>
        <taxon>Panicoideae</taxon>
        <taxon>Panicodae</taxon>
        <taxon>Paniceae</taxon>
        <taxon>Panicinae</taxon>
        <taxon>Panicum</taxon>
        <taxon>Panicum sect. Hiantes</taxon>
    </lineage>
</organism>
<comment type="caution">
    <text evidence="2">The sequence shown here is derived from an EMBL/GenBank/DDBJ whole genome shotgun (WGS) entry which is preliminary data.</text>
</comment>
<dbReference type="InterPro" id="IPR057136">
    <property type="entry name" value="At2g35280_TPR_dom"/>
</dbReference>
<protein>
    <recommendedName>
        <fullName evidence="1">At2g35280-like TPR domain-containing protein</fullName>
    </recommendedName>
</protein>
<feature type="domain" description="At2g35280-like TPR" evidence="1">
    <location>
        <begin position="69"/>
        <end position="131"/>
    </location>
</feature>
<dbReference type="PANTHER" id="PTHR33784:SF10">
    <property type="entry name" value="F-BOX PROTEIN"/>
    <property type="match status" value="1"/>
</dbReference>
<evidence type="ECO:0000313" key="2">
    <source>
        <dbReference type="EMBL" id="KAG2595740.1"/>
    </source>
</evidence>
<accession>A0A8T0SBW0</accession>
<evidence type="ECO:0000313" key="3">
    <source>
        <dbReference type="Proteomes" id="UP000823388"/>
    </source>
</evidence>
<keyword evidence="3" id="KW-1185">Reference proteome</keyword>
<evidence type="ECO:0000259" key="1">
    <source>
        <dbReference type="Pfam" id="PF23310"/>
    </source>
</evidence>